<dbReference type="Proteomes" id="UP001162741">
    <property type="component" value="Chromosome"/>
</dbReference>
<dbReference type="SMART" id="SM00448">
    <property type="entry name" value="REC"/>
    <property type="match status" value="1"/>
</dbReference>
<keyword evidence="1" id="KW-0597">Phosphoprotein</keyword>
<gene>
    <name evidence="4" type="ORF">MKQ68_09665</name>
</gene>
<dbReference type="PROSITE" id="PS50930">
    <property type="entry name" value="HTH_LYTTR"/>
    <property type="match status" value="1"/>
</dbReference>
<dbReference type="Gene3D" id="3.40.50.2300">
    <property type="match status" value="1"/>
</dbReference>
<evidence type="ECO:0000259" key="2">
    <source>
        <dbReference type="PROSITE" id="PS50110"/>
    </source>
</evidence>
<evidence type="ECO:0000256" key="1">
    <source>
        <dbReference type="PROSITE-ProRule" id="PRU00169"/>
    </source>
</evidence>
<dbReference type="Gene3D" id="2.40.50.1020">
    <property type="entry name" value="LytTr DNA-binding domain"/>
    <property type="match status" value="1"/>
</dbReference>
<dbReference type="SUPFAM" id="SSF52172">
    <property type="entry name" value="CheY-like"/>
    <property type="match status" value="1"/>
</dbReference>
<sequence>MKLVYKCMIVEDEPLARQVLEQYIAEHPSLELSAVCNDALEAQRQLLLDPVPLVFLDINLPRLSGISFLKGLVQPPCIVFTTAYPEYAVEGFELNAADYLLKPFSFERFLKAVNKAIERLDTRQVKPADALPPAIFIRADKKVYRVNLEDILYIEALDDYARVVTVQAAYLVNDTLKSLQEQLPASHFLRVHKSYIIAKDRIVFVEGNYMRLGDKDVPVGASYREAVQQLISPKRKV</sequence>
<dbReference type="EMBL" id="CP107006">
    <property type="protein sequence ID" value="UYQ95364.1"/>
    <property type="molecule type" value="Genomic_DNA"/>
</dbReference>
<name>A0ABY6JB08_9BACT</name>
<keyword evidence="4" id="KW-0238">DNA-binding</keyword>
<dbReference type="GO" id="GO:0003677">
    <property type="term" value="F:DNA binding"/>
    <property type="evidence" value="ECO:0007669"/>
    <property type="project" value="UniProtKB-KW"/>
</dbReference>
<dbReference type="PROSITE" id="PS50110">
    <property type="entry name" value="RESPONSE_REGULATORY"/>
    <property type="match status" value="1"/>
</dbReference>
<dbReference type="PANTHER" id="PTHR37299:SF1">
    <property type="entry name" value="STAGE 0 SPORULATION PROTEIN A HOMOLOG"/>
    <property type="match status" value="1"/>
</dbReference>
<dbReference type="RefSeq" id="WP_264283112.1">
    <property type="nucleotide sequence ID" value="NZ_CP107006.1"/>
</dbReference>
<dbReference type="InterPro" id="IPR001789">
    <property type="entry name" value="Sig_transdc_resp-reg_receiver"/>
</dbReference>
<evidence type="ECO:0000313" key="4">
    <source>
        <dbReference type="EMBL" id="UYQ95364.1"/>
    </source>
</evidence>
<dbReference type="SMART" id="SM00850">
    <property type="entry name" value="LytTR"/>
    <property type="match status" value="1"/>
</dbReference>
<keyword evidence="5" id="KW-1185">Reference proteome</keyword>
<dbReference type="InterPro" id="IPR046947">
    <property type="entry name" value="LytR-like"/>
</dbReference>
<accession>A0ABY6JB08</accession>
<evidence type="ECO:0000259" key="3">
    <source>
        <dbReference type="PROSITE" id="PS50930"/>
    </source>
</evidence>
<dbReference type="InterPro" id="IPR007492">
    <property type="entry name" value="LytTR_DNA-bd_dom"/>
</dbReference>
<reference evidence="4" key="1">
    <citation type="submission" date="2022-10" db="EMBL/GenBank/DDBJ databases">
        <title>Chitinophaga sp. nov., isolated from soil.</title>
        <authorList>
            <person name="Jeon C.O."/>
        </authorList>
    </citation>
    <scope>NUCLEOTIDE SEQUENCE</scope>
    <source>
        <strain evidence="4">R8</strain>
    </source>
</reference>
<evidence type="ECO:0000313" key="5">
    <source>
        <dbReference type="Proteomes" id="UP001162741"/>
    </source>
</evidence>
<dbReference type="InterPro" id="IPR011006">
    <property type="entry name" value="CheY-like_superfamily"/>
</dbReference>
<proteinExistence type="predicted"/>
<feature type="domain" description="HTH LytTR-type" evidence="3">
    <location>
        <begin position="135"/>
        <end position="233"/>
    </location>
</feature>
<feature type="domain" description="Response regulatory" evidence="2">
    <location>
        <begin position="6"/>
        <end position="117"/>
    </location>
</feature>
<organism evidence="4 5">
    <name type="scientific">Chitinophaga horti</name>
    <dbReference type="NCBI Taxonomy" id="2920382"/>
    <lineage>
        <taxon>Bacteria</taxon>
        <taxon>Pseudomonadati</taxon>
        <taxon>Bacteroidota</taxon>
        <taxon>Chitinophagia</taxon>
        <taxon>Chitinophagales</taxon>
        <taxon>Chitinophagaceae</taxon>
        <taxon>Chitinophaga</taxon>
    </lineage>
</organism>
<dbReference type="Pfam" id="PF04397">
    <property type="entry name" value="LytTR"/>
    <property type="match status" value="1"/>
</dbReference>
<dbReference type="Pfam" id="PF00072">
    <property type="entry name" value="Response_reg"/>
    <property type="match status" value="1"/>
</dbReference>
<dbReference type="PANTHER" id="PTHR37299">
    <property type="entry name" value="TRANSCRIPTIONAL REGULATOR-RELATED"/>
    <property type="match status" value="1"/>
</dbReference>
<protein>
    <submittedName>
        <fullName evidence="4">LytTR family DNA-binding domain-containing protein</fullName>
    </submittedName>
</protein>
<feature type="modified residue" description="4-aspartylphosphate" evidence="1">
    <location>
        <position position="57"/>
    </location>
</feature>